<evidence type="ECO:0000256" key="2">
    <source>
        <dbReference type="ARBA" id="ARBA00010472"/>
    </source>
</evidence>
<dbReference type="SUPFAM" id="SSF55399">
    <property type="entry name" value="Subtilisin inhibitor"/>
    <property type="match status" value="1"/>
</dbReference>
<gene>
    <name evidence="9" type="ORF">ACFO8M_23730</name>
</gene>
<keyword evidence="7" id="KW-0732">Signal</keyword>
<keyword evidence="10" id="KW-1185">Reference proteome</keyword>
<proteinExistence type="inferred from homology"/>
<organism evidence="9 10">
    <name type="scientific">Glycomyces rhizosphaerae</name>
    <dbReference type="NCBI Taxonomy" id="2054422"/>
    <lineage>
        <taxon>Bacteria</taxon>
        <taxon>Bacillati</taxon>
        <taxon>Actinomycetota</taxon>
        <taxon>Actinomycetes</taxon>
        <taxon>Glycomycetales</taxon>
        <taxon>Glycomycetaceae</taxon>
        <taxon>Glycomyces</taxon>
    </lineage>
</organism>
<reference evidence="10" key="1">
    <citation type="journal article" date="2019" name="Int. J. Syst. Evol. Microbiol.">
        <title>The Global Catalogue of Microorganisms (GCM) 10K type strain sequencing project: providing services to taxonomists for standard genome sequencing and annotation.</title>
        <authorList>
            <consortium name="The Broad Institute Genomics Platform"/>
            <consortium name="The Broad Institute Genome Sequencing Center for Infectious Disease"/>
            <person name="Wu L."/>
            <person name="Ma J."/>
        </authorList>
    </citation>
    <scope>NUCLEOTIDE SEQUENCE [LARGE SCALE GENOMIC DNA]</scope>
    <source>
        <strain evidence="10">CGMCC 4.7396</strain>
    </source>
</reference>
<protein>
    <submittedName>
        <fullName evidence="9">SSI family serine proteinase inhibitor</fullName>
    </submittedName>
</protein>
<dbReference type="Gene3D" id="3.30.350.10">
    <property type="entry name" value="Subtilisin inhibitor-like"/>
    <property type="match status" value="1"/>
</dbReference>
<evidence type="ECO:0000256" key="5">
    <source>
        <dbReference type="ARBA" id="ARBA00022900"/>
    </source>
</evidence>
<evidence type="ECO:0000256" key="1">
    <source>
        <dbReference type="ARBA" id="ARBA00004613"/>
    </source>
</evidence>
<sequence length="140" mass="14282">MKKLAAGAATIGAAALVAMNPTPAQALPTPVDHGIGGSAEGLVFLEVERGQGLKNAAMLLCPDGDGHDKGADACAQLTAAGGDFHALPVADGICTKEYDPVTFRAVGFWDGELVVFEEEYSNYCTGVNETGGAVFDIGKP</sequence>
<dbReference type="RefSeq" id="WP_387980154.1">
    <property type="nucleotide sequence ID" value="NZ_JBHRWO010000021.1"/>
</dbReference>
<feature type="chain" id="PRO_5046752106" evidence="7">
    <location>
        <begin position="27"/>
        <end position="140"/>
    </location>
</feature>
<evidence type="ECO:0000256" key="6">
    <source>
        <dbReference type="ARBA" id="ARBA00023157"/>
    </source>
</evidence>
<evidence type="ECO:0000313" key="10">
    <source>
        <dbReference type="Proteomes" id="UP001595712"/>
    </source>
</evidence>
<keyword evidence="4" id="KW-0646">Protease inhibitor</keyword>
<accession>A0ABV7Q3V7</accession>
<dbReference type="InterPro" id="IPR023549">
    <property type="entry name" value="Subtilisin_inhibitor"/>
</dbReference>
<keyword evidence="6" id="KW-1015">Disulfide bond</keyword>
<comment type="caution">
    <text evidence="9">The sequence shown here is derived from an EMBL/GenBank/DDBJ whole genome shotgun (WGS) entry which is preliminary data.</text>
</comment>
<feature type="signal peptide" evidence="7">
    <location>
        <begin position="1"/>
        <end position="26"/>
    </location>
</feature>
<dbReference type="InterPro" id="IPR036819">
    <property type="entry name" value="Subtilisin_inhibitor-like_sf"/>
</dbReference>
<evidence type="ECO:0000256" key="3">
    <source>
        <dbReference type="ARBA" id="ARBA00022525"/>
    </source>
</evidence>
<evidence type="ECO:0000256" key="7">
    <source>
        <dbReference type="SAM" id="SignalP"/>
    </source>
</evidence>
<comment type="similarity">
    <text evidence="2">Belongs to the protease inhibitor I16 (SSI) family.</text>
</comment>
<keyword evidence="5" id="KW-0722">Serine protease inhibitor</keyword>
<dbReference type="Pfam" id="PF00720">
    <property type="entry name" value="SSI"/>
    <property type="match status" value="1"/>
</dbReference>
<evidence type="ECO:0000259" key="8">
    <source>
        <dbReference type="Pfam" id="PF00720"/>
    </source>
</evidence>
<name>A0ABV7Q3V7_9ACTN</name>
<comment type="subcellular location">
    <subcellularLocation>
        <location evidence="1">Secreted</location>
    </subcellularLocation>
</comment>
<dbReference type="Proteomes" id="UP001595712">
    <property type="component" value="Unassembled WGS sequence"/>
</dbReference>
<dbReference type="EMBL" id="JBHRWO010000021">
    <property type="protein sequence ID" value="MFC3495505.1"/>
    <property type="molecule type" value="Genomic_DNA"/>
</dbReference>
<feature type="domain" description="Subtilisin inhibitor" evidence="8">
    <location>
        <begin position="53"/>
        <end position="122"/>
    </location>
</feature>
<evidence type="ECO:0000313" key="9">
    <source>
        <dbReference type="EMBL" id="MFC3495505.1"/>
    </source>
</evidence>
<keyword evidence="3" id="KW-0964">Secreted</keyword>
<evidence type="ECO:0000256" key="4">
    <source>
        <dbReference type="ARBA" id="ARBA00022690"/>
    </source>
</evidence>